<proteinExistence type="predicted"/>
<dbReference type="Proteomes" id="UP000549250">
    <property type="component" value="Unassembled WGS sequence"/>
</dbReference>
<sequence length="38" mass="3795">MEAILVEAGLGKKDLSALVANAIAKQALGMASSLPLQA</sequence>
<name>A0A839T8Y9_AZOMA</name>
<organism evidence="1 2">
    <name type="scientific">Azomonas macrocytogenes</name>
    <name type="common">Azotobacter macrocytogenes</name>
    <dbReference type="NCBI Taxonomy" id="69962"/>
    <lineage>
        <taxon>Bacteria</taxon>
        <taxon>Pseudomonadati</taxon>
        <taxon>Pseudomonadota</taxon>
        <taxon>Gammaproteobacteria</taxon>
        <taxon>Pseudomonadales</taxon>
        <taxon>Pseudomonadaceae</taxon>
        <taxon>Azomonas</taxon>
    </lineage>
</organism>
<dbReference type="EMBL" id="JACHXI010000035">
    <property type="protein sequence ID" value="MBB3105340.1"/>
    <property type="molecule type" value="Genomic_DNA"/>
</dbReference>
<evidence type="ECO:0000313" key="2">
    <source>
        <dbReference type="Proteomes" id="UP000549250"/>
    </source>
</evidence>
<dbReference type="AlphaFoldDB" id="A0A839T8Y9"/>
<evidence type="ECO:0000313" key="1">
    <source>
        <dbReference type="EMBL" id="MBB3105340.1"/>
    </source>
</evidence>
<comment type="caution">
    <text evidence="1">The sequence shown here is derived from an EMBL/GenBank/DDBJ whole genome shotgun (WGS) entry which is preliminary data.</text>
</comment>
<reference evidence="1 2" key="1">
    <citation type="submission" date="2020-08" db="EMBL/GenBank/DDBJ databases">
        <title>Genomic Encyclopedia of Type Strains, Phase III (KMG-III): the genomes of soil and plant-associated and newly described type strains.</title>
        <authorList>
            <person name="Whitman W."/>
        </authorList>
    </citation>
    <scope>NUCLEOTIDE SEQUENCE [LARGE SCALE GENOMIC DNA]</scope>
    <source>
        <strain evidence="1 2">CECT 4462</strain>
    </source>
</reference>
<keyword evidence="2" id="KW-1185">Reference proteome</keyword>
<accession>A0A839T8Y9</accession>
<protein>
    <submittedName>
        <fullName evidence="1">Uncharacterized protein</fullName>
    </submittedName>
</protein>
<gene>
    <name evidence="1" type="ORF">FHR87_003776</name>
</gene>